<reference evidence="1" key="1">
    <citation type="journal article" date="2013" name="J. Plant Res.">
        <title>Effect of fungi and light on seed germination of three Opuntia species from semiarid lands of central Mexico.</title>
        <authorList>
            <person name="Delgado-Sanchez P."/>
            <person name="Jimenez-Bremont J.F."/>
            <person name="Guerrero-Gonzalez Mde L."/>
            <person name="Flores J."/>
        </authorList>
    </citation>
    <scope>NUCLEOTIDE SEQUENCE</scope>
    <source>
        <tissue evidence="1">Cladode</tissue>
    </source>
</reference>
<reference evidence="1" key="2">
    <citation type="submission" date="2020-07" db="EMBL/GenBank/DDBJ databases">
        <authorList>
            <person name="Vera ALvarez R."/>
            <person name="Arias-Moreno D.M."/>
            <person name="Jimenez-Jacinto V."/>
            <person name="Jimenez-Bremont J.F."/>
            <person name="Swaminathan K."/>
            <person name="Moose S.P."/>
            <person name="Guerrero-Gonzalez M.L."/>
            <person name="Marino-Ramirez L."/>
            <person name="Landsman D."/>
            <person name="Rodriguez-Kessler M."/>
            <person name="Delgado-Sanchez P."/>
        </authorList>
    </citation>
    <scope>NUCLEOTIDE SEQUENCE</scope>
    <source>
        <tissue evidence="1">Cladode</tissue>
    </source>
</reference>
<evidence type="ECO:0000313" key="1">
    <source>
        <dbReference type="EMBL" id="MBA4677305.1"/>
    </source>
</evidence>
<organism evidence="1">
    <name type="scientific">Opuntia streptacantha</name>
    <name type="common">Prickly pear cactus</name>
    <name type="synonym">Opuntia cardona</name>
    <dbReference type="NCBI Taxonomy" id="393608"/>
    <lineage>
        <taxon>Eukaryota</taxon>
        <taxon>Viridiplantae</taxon>
        <taxon>Streptophyta</taxon>
        <taxon>Embryophyta</taxon>
        <taxon>Tracheophyta</taxon>
        <taxon>Spermatophyta</taxon>
        <taxon>Magnoliopsida</taxon>
        <taxon>eudicotyledons</taxon>
        <taxon>Gunneridae</taxon>
        <taxon>Pentapetalae</taxon>
        <taxon>Caryophyllales</taxon>
        <taxon>Cactineae</taxon>
        <taxon>Cactaceae</taxon>
        <taxon>Opuntioideae</taxon>
        <taxon>Opuntia</taxon>
    </lineage>
</organism>
<dbReference type="EMBL" id="GISG01274409">
    <property type="protein sequence ID" value="MBA4677305.1"/>
    <property type="molecule type" value="Transcribed_RNA"/>
</dbReference>
<protein>
    <submittedName>
        <fullName evidence="1">Uncharacterized protein</fullName>
    </submittedName>
</protein>
<accession>A0A7C9F1A6</accession>
<sequence>MIWKTLIKNSYAHPLSLAVDMWPYAVICTNVKVVLIELKQKSKRPELGQGMMLVRFVYYVRSNYWILPQLYLSRSNFTRRSMFEFWYWLTITLLQLVDH</sequence>
<proteinExistence type="predicted"/>
<dbReference type="AlphaFoldDB" id="A0A7C9F1A6"/>
<name>A0A7C9F1A6_OPUST</name>